<reference evidence="2" key="2">
    <citation type="submission" date="2018-05" db="EMBL/GenBank/DDBJ databases">
        <title>OpunRS2 (Oryza punctata Reference Sequence Version 2).</title>
        <authorList>
            <person name="Zhang J."/>
            <person name="Kudrna D."/>
            <person name="Lee S."/>
            <person name="Talag J."/>
            <person name="Welchert J."/>
            <person name="Wing R.A."/>
        </authorList>
    </citation>
    <scope>NUCLEOTIDE SEQUENCE [LARGE SCALE GENOMIC DNA]</scope>
</reference>
<dbReference type="PANTHER" id="PTHR46413">
    <property type="entry name" value="HEAVY METAL-ASSOCIATED ISOPRENYLATED PLANT PROTEIN 6"/>
    <property type="match status" value="1"/>
</dbReference>
<dbReference type="Proteomes" id="UP000026962">
    <property type="component" value="Chromosome 10"/>
</dbReference>
<name>A0A0E0M823_ORYPU</name>
<evidence type="ECO:0000313" key="3">
    <source>
        <dbReference type="Proteomes" id="UP000026962"/>
    </source>
</evidence>
<feature type="region of interest" description="Disordered" evidence="1">
    <location>
        <begin position="48"/>
        <end position="90"/>
    </location>
</feature>
<dbReference type="PANTHER" id="PTHR46413:SF1">
    <property type="entry name" value="HEAVY METAL-ASSOCIATED ISOPRENYLATED PLANT PROTEIN 6"/>
    <property type="match status" value="1"/>
</dbReference>
<dbReference type="Gene3D" id="3.30.70.100">
    <property type="match status" value="1"/>
</dbReference>
<evidence type="ECO:0000313" key="2">
    <source>
        <dbReference type="EnsemblPlants" id="OPUNC10G09720.1"/>
    </source>
</evidence>
<keyword evidence="3" id="KW-1185">Reference proteome</keyword>
<dbReference type="AlphaFoldDB" id="A0A0E0M823"/>
<feature type="compositionally biased region" description="Low complexity" evidence="1">
    <location>
        <begin position="63"/>
        <end position="74"/>
    </location>
</feature>
<dbReference type="Gramene" id="OPUNC10G09720.1">
    <property type="protein sequence ID" value="OPUNC10G09720.1"/>
    <property type="gene ID" value="OPUNC10G09720"/>
</dbReference>
<accession>A0A0E0M823</accession>
<dbReference type="HOGENOM" id="CLU_1638100_0_0_1"/>
<sequence>MKCTSDYYSRGQKNHPYFSSSKQESDPNARLLVGGGHRRRLLREEEAGRCRRRERGRSRGCRRAAAAVAGSTAAGAGGSGDGASTSEPPSPAVAVLEIDMDCWGHGKEVRKIVKAYPGVRKVTLDIPANRVIVAGKFDVECLALLLQVRSKKKVTIISAPGR</sequence>
<evidence type="ECO:0008006" key="4">
    <source>
        <dbReference type="Google" id="ProtNLM"/>
    </source>
</evidence>
<dbReference type="InterPro" id="IPR036163">
    <property type="entry name" value="HMA_dom_sf"/>
</dbReference>
<proteinExistence type="predicted"/>
<reference evidence="2" key="1">
    <citation type="submission" date="2015-04" db="UniProtKB">
        <authorList>
            <consortium name="EnsemblPlants"/>
        </authorList>
    </citation>
    <scope>IDENTIFICATION</scope>
</reference>
<dbReference type="EnsemblPlants" id="OPUNC10G09720.1">
    <property type="protein sequence ID" value="OPUNC10G09720.1"/>
    <property type="gene ID" value="OPUNC10G09720"/>
</dbReference>
<organism evidence="2">
    <name type="scientific">Oryza punctata</name>
    <name type="common">Red rice</name>
    <dbReference type="NCBI Taxonomy" id="4537"/>
    <lineage>
        <taxon>Eukaryota</taxon>
        <taxon>Viridiplantae</taxon>
        <taxon>Streptophyta</taxon>
        <taxon>Embryophyta</taxon>
        <taxon>Tracheophyta</taxon>
        <taxon>Spermatophyta</taxon>
        <taxon>Magnoliopsida</taxon>
        <taxon>Liliopsida</taxon>
        <taxon>Poales</taxon>
        <taxon>Poaceae</taxon>
        <taxon>BOP clade</taxon>
        <taxon>Oryzoideae</taxon>
        <taxon>Oryzeae</taxon>
        <taxon>Oryzinae</taxon>
        <taxon>Oryza</taxon>
    </lineage>
</organism>
<dbReference type="SUPFAM" id="SSF55008">
    <property type="entry name" value="HMA, heavy metal-associated domain"/>
    <property type="match status" value="1"/>
</dbReference>
<protein>
    <recommendedName>
        <fullName evidence="4">HMA domain-containing protein</fullName>
    </recommendedName>
</protein>
<feature type="compositionally biased region" description="Basic residues" evidence="1">
    <location>
        <begin position="50"/>
        <end position="62"/>
    </location>
</feature>
<dbReference type="GO" id="GO:0046872">
    <property type="term" value="F:metal ion binding"/>
    <property type="evidence" value="ECO:0007669"/>
    <property type="project" value="InterPro"/>
</dbReference>
<feature type="region of interest" description="Disordered" evidence="1">
    <location>
        <begin position="1"/>
        <end position="36"/>
    </location>
</feature>
<dbReference type="STRING" id="4537.A0A0E0M823"/>
<evidence type="ECO:0000256" key="1">
    <source>
        <dbReference type="SAM" id="MobiDB-lite"/>
    </source>
</evidence>
<dbReference type="InterPro" id="IPR044594">
    <property type="entry name" value="HIPP01/3/5/6"/>
</dbReference>